<feature type="compositionally biased region" description="Gly residues" evidence="2">
    <location>
        <begin position="100"/>
        <end position="113"/>
    </location>
</feature>
<dbReference type="Ensembl" id="ENSCHIT00010056212.1">
    <property type="protein sequence ID" value="ENSCHIP00010040276.1"/>
    <property type="gene ID" value="ENSCHIG00010029611.1"/>
</dbReference>
<dbReference type="PRINTS" id="PR00405">
    <property type="entry name" value="REVINTRACTNG"/>
</dbReference>
<dbReference type="Gene3D" id="1.10.220.150">
    <property type="entry name" value="Arf GTPase activating protein"/>
    <property type="match status" value="1"/>
</dbReference>
<evidence type="ECO:0000259" key="3">
    <source>
        <dbReference type="PROSITE" id="PS50115"/>
    </source>
</evidence>
<feature type="region of interest" description="Disordered" evidence="2">
    <location>
        <begin position="1"/>
        <end position="30"/>
    </location>
</feature>
<evidence type="ECO:0000256" key="1">
    <source>
        <dbReference type="PROSITE-ProRule" id="PRU00288"/>
    </source>
</evidence>
<dbReference type="Pfam" id="PF01412">
    <property type="entry name" value="ArfGap"/>
    <property type="match status" value="1"/>
</dbReference>
<proteinExistence type="predicted"/>
<dbReference type="Ensembl" id="ENSCHIT00010030617.1">
    <property type="protein sequence ID" value="ENSCHIP00010021740.1"/>
    <property type="gene ID" value="ENSCHIG00010016009.1"/>
</dbReference>
<reference evidence="4" key="1">
    <citation type="submission" date="2019-03" db="EMBL/GenBank/DDBJ databases">
        <title>Genome sequencing and reference-guided assembly of Black Bengal Goat (Capra hircus).</title>
        <authorList>
            <person name="Siddiki A.Z."/>
            <person name="Baten A."/>
            <person name="Billah M."/>
            <person name="Alam M.A.U."/>
            <person name="Shawrob K.S.M."/>
            <person name="Saha S."/>
            <person name="Chowdhury M."/>
            <person name="Rahman A.H."/>
            <person name="Stear M."/>
            <person name="Miah G."/>
            <person name="Das G.B."/>
            <person name="Hossain M.M."/>
            <person name="Kumkum M."/>
            <person name="Islam M.S."/>
            <person name="Mollah A.M."/>
            <person name="Ahsan A."/>
            <person name="Tusar F."/>
            <person name="Khan M.K.I."/>
        </authorList>
    </citation>
    <scope>NUCLEOTIDE SEQUENCE [LARGE SCALE GENOMIC DNA]</scope>
</reference>
<dbReference type="AlphaFoldDB" id="A0A8C2R0Q9"/>
<dbReference type="SUPFAM" id="SSF57863">
    <property type="entry name" value="ArfGap/RecO-like zinc finger"/>
    <property type="match status" value="1"/>
</dbReference>
<dbReference type="InterPro" id="IPR052589">
    <property type="entry name" value="Arf-GAP_dual-PH_domain"/>
</dbReference>
<dbReference type="SMART" id="SM00105">
    <property type="entry name" value="ArfGap"/>
    <property type="match status" value="1"/>
</dbReference>
<dbReference type="PANTHER" id="PTHR46021">
    <property type="entry name" value="ARF-GAP WITH DUAL PH DOMAIN-CONTAINING PROTEIN 1-LIKE PROTEIN"/>
    <property type="match status" value="1"/>
</dbReference>
<dbReference type="GO" id="GO:0005886">
    <property type="term" value="C:plasma membrane"/>
    <property type="evidence" value="ECO:0007669"/>
    <property type="project" value="TreeGrafter"/>
</dbReference>
<keyword evidence="1" id="KW-0479">Metal-binding</keyword>
<dbReference type="GO" id="GO:0008270">
    <property type="term" value="F:zinc ion binding"/>
    <property type="evidence" value="ECO:0007669"/>
    <property type="project" value="UniProtKB-KW"/>
</dbReference>
<name>A0A8C2R0Q9_CAPHI</name>
<keyword evidence="1" id="KW-0862">Zinc</keyword>
<sequence length="113" mass="11774">MAPARKRSPERGVGVQACGPGSSTPVSGETPDGWPCLADPDWASYTLGVFICLSCSGIHRNIPHVSKVKSVRLDTWEDVQTGGRGHLDTSPQRAHLVRSGGQGGPGEAGLGWG</sequence>
<dbReference type="GO" id="GO:0005547">
    <property type="term" value="F:phosphatidylinositol-3,4,5-trisphosphate binding"/>
    <property type="evidence" value="ECO:0007669"/>
    <property type="project" value="TreeGrafter"/>
</dbReference>
<accession>A0A8C2R0Q9</accession>
<dbReference type="GO" id="GO:0005737">
    <property type="term" value="C:cytoplasm"/>
    <property type="evidence" value="ECO:0007669"/>
    <property type="project" value="TreeGrafter"/>
</dbReference>
<dbReference type="PROSITE" id="PS50115">
    <property type="entry name" value="ARFGAP"/>
    <property type="match status" value="1"/>
</dbReference>
<feature type="region of interest" description="Disordered" evidence="2">
    <location>
        <begin position="82"/>
        <end position="113"/>
    </location>
</feature>
<dbReference type="InterPro" id="IPR037278">
    <property type="entry name" value="ARFGAP/RecO"/>
</dbReference>
<organism evidence="4">
    <name type="scientific">Capra hircus</name>
    <name type="common">Goat</name>
    <dbReference type="NCBI Taxonomy" id="9925"/>
    <lineage>
        <taxon>Eukaryota</taxon>
        <taxon>Metazoa</taxon>
        <taxon>Chordata</taxon>
        <taxon>Craniata</taxon>
        <taxon>Vertebrata</taxon>
        <taxon>Euteleostomi</taxon>
        <taxon>Mammalia</taxon>
        <taxon>Eutheria</taxon>
        <taxon>Laurasiatheria</taxon>
        <taxon>Artiodactyla</taxon>
        <taxon>Ruminantia</taxon>
        <taxon>Pecora</taxon>
        <taxon>Bovidae</taxon>
        <taxon>Caprinae</taxon>
        <taxon>Capra</taxon>
    </lineage>
</organism>
<dbReference type="InterPro" id="IPR001164">
    <property type="entry name" value="ArfGAP_dom"/>
</dbReference>
<keyword evidence="1" id="KW-0863">Zinc-finger</keyword>
<evidence type="ECO:0000256" key="2">
    <source>
        <dbReference type="SAM" id="MobiDB-lite"/>
    </source>
</evidence>
<dbReference type="GO" id="GO:0005096">
    <property type="term" value="F:GTPase activator activity"/>
    <property type="evidence" value="ECO:0007669"/>
    <property type="project" value="InterPro"/>
</dbReference>
<evidence type="ECO:0000313" key="4">
    <source>
        <dbReference type="Ensembl" id="ENSCHIP00010021740.1"/>
    </source>
</evidence>
<protein>
    <recommendedName>
        <fullName evidence="3">Arf-GAP domain-containing protein</fullName>
    </recommendedName>
</protein>
<dbReference type="InterPro" id="IPR038508">
    <property type="entry name" value="ArfGAP_dom_sf"/>
</dbReference>
<dbReference type="PANTHER" id="PTHR46021:SF5">
    <property type="entry name" value="ARF-GAP WITH DUAL PH DOMAIN-CONTAINING PROTEIN 1"/>
    <property type="match status" value="1"/>
</dbReference>
<feature type="domain" description="Arf-GAP" evidence="3">
    <location>
        <begin position="18"/>
        <end position="80"/>
    </location>
</feature>
<reference evidence="4" key="2">
    <citation type="submission" date="2025-05" db="UniProtKB">
        <authorList>
            <consortium name="Ensembl"/>
        </authorList>
    </citation>
    <scope>IDENTIFICATION</scope>
</reference>